<reference evidence="1 2" key="2">
    <citation type="journal article" date="2022" name="Arch. Microbiol.">
        <title>Rhodococcus pseudokoreensis sp. nov. isolated from the rhizosphere of young M26 apple rootstocks.</title>
        <authorList>
            <person name="Kampfer P."/>
            <person name="Glaeser S.P."/>
            <person name="Blom J."/>
            <person name="Wolf J."/>
            <person name="Benning S."/>
            <person name="Schloter M."/>
            <person name="Neumann-Schaal M."/>
        </authorList>
    </citation>
    <scope>NUCLEOTIDE SEQUENCE [LARGE SCALE GENOMIC DNA]</scope>
    <source>
        <strain evidence="1 2">R79</strain>
    </source>
</reference>
<accession>A0A974VXF0</accession>
<keyword evidence="2" id="KW-1185">Reference proteome</keyword>
<organism evidence="1 2">
    <name type="scientific">Rhodococcus pseudokoreensis</name>
    <dbReference type="NCBI Taxonomy" id="2811421"/>
    <lineage>
        <taxon>Bacteria</taxon>
        <taxon>Bacillati</taxon>
        <taxon>Actinomycetota</taxon>
        <taxon>Actinomycetes</taxon>
        <taxon>Mycobacteriales</taxon>
        <taxon>Nocardiaceae</taxon>
        <taxon>Rhodococcus</taxon>
    </lineage>
</organism>
<name>A0A974VXF0_9NOCA</name>
<proteinExistence type="predicted"/>
<evidence type="ECO:0000313" key="2">
    <source>
        <dbReference type="Proteomes" id="UP000662986"/>
    </source>
</evidence>
<evidence type="ECO:0000313" key="1">
    <source>
        <dbReference type="EMBL" id="QSE87440.1"/>
    </source>
</evidence>
<gene>
    <name evidence="1" type="ORF">JWS13_02100</name>
</gene>
<keyword evidence="1" id="KW-0614">Plasmid</keyword>
<geneLocation type="plasmid" evidence="1 2">
    <name>unnamed5</name>
</geneLocation>
<sequence>MNDETLVALKHYEYLIRDHGCEHVHLIWHTDSVVYGPDGCSDIDMLTRPGFTPATECFTRID</sequence>
<reference evidence="1 2" key="1">
    <citation type="journal article" date="2021" name="Microbiol. Resour. Announc.">
        <title>Complete Genome Sequences of Two Rhodococcus sp. Strains with Large and Linear Chromosomes, Isolated from Apple Rhizosphere.</title>
        <authorList>
            <person name="Benning S."/>
            <person name="Brugnone N."/>
            <person name="Siani R."/>
            <person name="Kublik S."/>
            <person name="Schloter M."/>
            <person name="Rad V."/>
        </authorList>
    </citation>
    <scope>NUCLEOTIDE SEQUENCE [LARGE SCALE GENOMIC DNA]</scope>
    <source>
        <strain evidence="1 2">R79</strain>
    </source>
</reference>
<protein>
    <submittedName>
        <fullName evidence="1">Uncharacterized protein</fullName>
    </submittedName>
</protein>
<dbReference type="EMBL" id="CP070614">
    <property type="protein sequence ID" value="QSE87440.1"/>
    <property type="molecule type" value="Genomic_DNA"/>
</dbReference>
<dbReference type="Proteomes" id="UP000662986">
    <property type="component" value="Plasmid unnamed5"/>
</dbReference>
<dbReference type="RefSeq" id="WP_206004163.1">
    <property type="nucleotide sequence ID" value="NZ_CP070614.1"/>
</dbReference>